<feature type="transmembrane region" description="Helical" evidence="5">
    <location>
        <begin position="174"/>
        <end position="191"/>
    </location>
</feature>
<evidence type="ECO:0000256" key="5">
    <source>
        <dbReference type="SAM" id="Phobius"/>
    </source>
</evidence>
<feature type="transmembrane region" description="Helical" evidence="5">
    <location>
        <begin position="147"/>
        <end position="168"/>
    </location>
</feature>
<evidence type="ECO:0000256" key="1">
    <source>
        <dbReference type="ARBA" id="ARBA00004127"/>
    </source>
</evidence>
<evidence type="ECO:0000256" key="2">
    <source>
        <dbReference type="ARBA" id="ARBA00022692"/>
    </source>
</evidence>
<dbReference type="InterPro" id="IPR006614">
    <property type="entry name" value="Peroxin/Ferlin"/>
</dbReference>
<dbReference type="InterPro" id="IPR010482">
    <property type="entry name" value="TECPR1-like_DysF"/>
</dbReference>
<protein>
    <recommendedName>
        <fullName evidence="6">Peroxin/Ferlin domain-containing protein</fullName>
    </recommendedName>
</protein>
<dbReference type="EMBL" id="OZ004260">
    <property type="protein sequence ID" value="CAK7921573.1"/>
    <property type="molecule type" value="Genomic_DNA"/>
</dbReference>
<dbReference type="PANTHER" id="PTHR31679">
    <property type="entry name" value="PEROXISOMAL MEMBRANE PROTEIN PEX30-RELATED"/>
    <property type="match status" value="1"/>
</dbReference>
<sequence>MPKGILRAEFEPSEASLLTNTPTSTLLAEFPILASALSNIFPYLLLMDNFLEIITWTNDDPYQNFLLVVIYSTVVMYWHLVSLLVLPLLMALTFSVLVWSISSVINDTKYNEKPTIDEVLHSLHNITVRFELLLRPIQHFPVSKKNILTALTSTAIVTPIHVFLVRTFLNPQRYLWISGVFVLTYHSPWSFSVRRLLWRSVYIRIIAFYITGLDIKLDRRNQNHHLPVSRIHSPTTSDVEDGGNSIHSSKYVQLLSDFKILKKVVVSPTQLRQIVLFEILENERRWLGLGWAKLLLPSERPNFCYQQSMMSSPHVSDASSEVSDAFPFPVFDIDLYTYSWDWLDDRWTVDSEYNKGKDPEGWIYYDNNWGTPAFVDGITKYTRSRKWVRKAVLIIDKRDSVQDE</sequence>
<proteinExistence type="predicted"/>
<feature type="transmembrane region" description="Helical" evidence="5">
    <location>
        <begin position="62"/>
        <end position="80"/>
    </location>
</feature>
<accession>A0ABP0EKX8</accession>
<keyword evidence="4 5" id="KW-0472">Membrane</keyword>
<comment type="subcellular location">
    <subcellularLocation>
        <location evidence="1">Endomembrane system</location>
        <topology evidence="1">Multi-pass membrane protein</topology>
    </subcellularLocation>
</comment>
<name>A0ABP0EKX8_9ASCO</name>
<evidence type="ECO:0000256" key="3">
    <source>
        <dbReference type="ARBA" id="ARBA00022989"/>
    </source>
</evidence>
<dbReference type="SMART" id="SM00694">
    <property type="entry name" value="DysFC"/>
    <property type="match status" value="1"/>
</dbReference>
<keyword evidence="3 5" id="KW-1133">Transmembrane helix</keyword>
<keyword evidence="2 5" id="KW-0812">Transmembrane</keyword>
<dbReference type="Pfam" id="PF06398">
    <property type="entry name" value="Pex24p"/>
    <property type="match status" value="1"/>
</dbReference>
<dbReference type="InterPro" id="IPR052646">
    <property type="entry name" value="Peroxisomal_PEX28-32"/>
</dbReference>
<evidence type="ECO:0000256" key="4">
    <source>
        <dbReference type="ARBA" id="ARBA00023136"/>
    </source>
</evidence>
<feature type="transmembrane region" description="Helical" evidence="5">
    <location>
        <begin position="30"/>
        <end position="50"/>
    </location>
</feature>
<dbReference type="Proteomes" id="UP001497600">
    <property type="component" value="Chromosome H"/>
</dbReference>
<evidence type="ECO:0000313" key="8">
    <source>
        <dbReference type="Proteomes" id="UP001497600"/>
    </source>
</evidence>
<feature type="domain" description="Peroxin/Ferlin" evidence="6">
    <location>
        <begin position="361"/>
        <end position="394"/>
    </location>
</feature>
<evidence type="ECO:0000313" key="7">
    <source>
        <dbReference type="EMBL" id="CAK7921573.1"/>
    </source>
</evidence>
<gene>
    <name evidence="7" type="ORF">CAAN4_H15852</name>
</gene>
<feature type="transmembrane region" description="Helical" evidence="5">
    <location>
        <begin position="86"/>
        <end position="105"/>
    </location>
</feature>
<dbReference type="PANTHER" id="PTHR31679:SF2">
    <property type="entry name" value="PEROXISOMAL MEMBRANE PROTEIN PEX30-RELATED"/>
    <property type="match status" value="1"/>
</dbReference>
<keyword evidence="8" id="KW-1185">Reference proteome</keyword>
<organism evidence="7 8">
    <name type="scientific">[Candida] anglica</name>
    <dbReference type="NCBI Taxonomy" id="148631"/>
    <lineage>
        <taxon>Eukaryota</taxon>
        <taxon>Fungi</taxon>
        <taxon>Dikarya</taxon>
        <taxon>Ascomycota</taxon>
        <taxon>Saccharomycotina</taxon>
        <taxon>Pichiomycetes</taxon>
        <taxon>Debaryomycetaceae</taxon>
        <taxon>Kurtzmaniella</taxon>
    </lineage>
</organism>
<reference evidence="7 8" key="1">
    <citation type="submission" date="2024-01" db="EMBL/GenBank/DDBJ databases">
        <authorList>
            <consortium name="Genoscope - CEA"/>
            <person name="William W."/>
        </authorList>
    </citation>
    <scope>NUCLEOTIDE SEQUENCE [LARGE SCALE GENOMIC DNA]</scope>
    <source>
        <strain evidence="7 8">29B2s-10</strain>
    </source>
</reference>
<evidence type="ECO:0000259" key="6">
    <source>
        <dbReference type="SMART" id="SM00694"/>
    </source>
</evidence>